<proteinExistence type="predicted"/>
<comment type="caution">
    <text evidence="1">The sequence shown here is derived from an EMBL/GenBank/DDBJ whole genome shotgun (WGS) entry which is preliminary data.</text>
</comment>
<gene>
    <name evidence="1" type="ORF">PUR29_36810</name>
</gene>
<dbReference type="Proteomes" id="UP001407347">
    <property type="component" value="Unassembled WGS sequence"/>
</dbReference>
<evidence type="ECO:0000313" key="1">
    <source>
        <dbReference type="EMBL" id="MEN3239001.1"/>
    </source>
</evidence>
<sequence>MIVYREAQEIGIVNVPTGTQSARQKSMDHPFWRARKEYRQARIEFARFVHSEQYTLLDDFNAVDRDKILSKWYSFFVYAGKDAGKLPYINEFSSTIQISSGLGSTGRYDSEGKWLREHGLSLVYSFGFTGEVAVILYPFASDGNNWKPEEDNLLLAVVPSNASKLRKRVKKDLRAMVAYGHVTAIDGQPTLLEKIHVWWIRFSCGRNVDQKWQNAKRVELIYKAFASAGSGSASGIFRLLAPTILAYLLLKFGFDLKTR</sequence>
<keyword evidence="2" id="KW-1185">Reference proteome</keyword>
<accession>A0ABV0A6I0</accession>
<evidence type="ECO:0000313" key="2">
    <source>
        <dbReference type="Proteomes" id="UP001407347"/>
    </source>
</evidence>
<name>A0ABV0A6I0_9HYPH</name>
<dbReference type="RefSeq" id="WP_346013947.1">
    <property type="nucleotide sequence ID" value="NZ_JAQYXP010000011.1"/>
</dbReference>
<organism evidence="1 2">
    <name type="scientific">Methylobacterium ajmalii</name>
    <dbReference type="NCBI Taxonomy" id="2738439"/>
    <lineage>
        <taxon>Bacteria</taxon>
        <taxon>Pseudomonadati</taxon>
        <taxon>Pseudomonadota</taxon>
        <taxon>Alphaproteobacteria</taxon>
        <taxon>Hyphomicrobiales</taxon>
        <taxon>Methylobacteriaceae</taxon>
        <taxon>Methylobacterium</taxon>
    </lineage>
</organism>
<dbReference type="EMBL" id="JAQYXP010000011">
    <property type="protein sequence ID" value="MEN3239001.1"/>
    <property type="molecule type" value="Genomic_DNA"/>
</dbReference>
<protein>
    <submittedName>
        <fullName evidence="1">Uncharacterized protein</fullName>
    </submittedName>
</protein>
<reference evidence="1 2" key="1">
    <citation type="journal article" date="2023" name="PLoS ONE">
        <title>Complete genome assembly of Hawai'i environmental nontuberculous mycobacteria reveals unexpected co-isolation with methylobacteria.</title>
        <authorList>
            <person name="Hendrix J."/>
            <person name="Epperson L.E."/>
            <person name="Tong E.I."/>
            <person name="Chan Y.L."/>
            <person name="Hasan N.A."/>
            <person name="Dawrs S.N."/>
            <person name="Norton G.J."/>
            <person name="Virdi R."/>
            <person name="Crooks J.L."/>
            <person name="Chan E.D."/>
            <person name="Honda J.R."/>
            <person name="Strong M."/>
        </authorList>
    </citation>
    <scope>NUCLEOTIDE SEQUENCE [LARGE SCALE GENOMIC DNA]</scope>
    <source>
        <strain evidence="1 2">NJH_HI04-1</strain>
    </source>
</reference>